<comment type="caution">
    <text evidence="3">The sequence shown here is derived from an EMBL/GenBank/DDBJ whole genome shotgun (WGS) entry which is preliminary data.</text>
</comment>
<evidence type="ECO:0000313" key="3">
    <source>
        <dbReference type="EMBL" id="MXY95483.1"/>
    </source>
</evidence>
<dbReference type="AlphaFoldDB" id="A0A6B0YXV5"/>
<organism evidence="3">
    <name type="scientific">Caldilineaceae bacterium SB0664_bin_27</name>
    <dbReference type="NCBI Taxonomy" id="2605260"/>
    <lineage>
        <taxon>Bacteria</taxon>
        <taxon>Bacillati</taxon>
        <taxon>Chloroflexota</taxon>
        <taxon>Caldilineae</taxon>
        <taxon>Caldilineales</taxon>
        <taxon>Caldilineaceae</taxon>
    </lineage>
</organism>
<feature type="compositionally biased region" description="Basic and acidic residues" evidence="2">
    <location>
        <begin position="236"/>
        <end position="249"/>
    </location>
</feature>
<keyword evidence="1" id="KW-0175">Coiled coil</keyword>
<gene>
    <name evidence="3" type="ORF">F4Y42_18750</name>
</gene>
<feature type="coiled-coil region" evidence="1">
    <location>
        <begin position="49"/>
        <end position="76"/>
    </location>
</feature>
<name>A0A6B0YXV5_9CHLR</name>
<feature type="region of interest" description="Disordered" evidence="2">
    <location>
        <begin position="188"/>
        <end position="249"/>
    </location>
</feature>
<reference evidence="3" key="1">
    <citation type="submission" date="2019-09" db="EMBL/GenBank/DDBJ databases">
        <title>Characterisation of the sponge microbiome using genome-centric metagenomics.</title>
        <authorList>
            <person name="Engelberts J.P."/>
            <person name="Robbins S.J."/>
            <person name="De Goeij J.M."/>
            <person name="Aranda M."/>
            <person name="Bell S.C."/>
            <person name="Webster N.S."/>
        </authorList>
    </citation>
    <scope>NUCLEOTIDE SEQUENCE</scope>
    <source>
        <strain evidence="3">SB0664_bin_27</strain>
    </source>
</reference>
<protein>
    <submittedName>
        <fullName evidence="3">Uncharacterized protein</fullName>
    </submittedName>
</protein>
<dbReference type="EMBL" id="VXRG01000155">
    <property type="protein sequence ID" value="MXY95483.1"/>
    <property type="molecule type" value="Genomic_DNA"/>
</dbReference>
<evidence type="ECO:0000256" key="1">
    <source>
        <dbReference type="SAM" id="Coils"/>
    </source>
</evidence>
<accession>A0A6B0YXV5</accession>
<feature type="compositionally biased region" description="Basic and acidic residues" evidence="2">
    <location>
        <begin position="196"/>
        <end position="214"/>
    </location>
</feature>
<proteinExistence type="predicted"/>
<sequence>MQAPNSGRLPVLLLCAAVVFAVFYATSAITPSFASEGDGHAHADDAPTLETLSETIANLEARIAGLEDEMVAEKLSYSTFDAVSAAYLLNKVDIHALNKRLKGGEGIMPGDAGQIKYLVPLLSAVDWPQELAEEAGALAETLTKLTAALADDDLESALPLSSTAHDEQHHFTDNVFDWFACLQLSEEGMEAEDQGEGEHSETSHDDHGHSHDDDEKSDDNGAQDSGNDNCVEEESNGTHDDGHDHSHGG</sequence>
<evidence type="ECO:0000256" key="2">
    <source>
        <dbReference type="SAM" id="MobiDB-lite"/>
    </source>
</evidence>